<feature type="region of interest" description="Disordered" evidence="1">
    <location>
        <begin position="1"/>
        <end position="51"/>
    </location>
</feature>
<protein>
    <submittedName>
        <fullName evidence="2">Cyclic nucleotide-gated cation channel beta-1-like</fullName>
    </submittedName>
</protein>
<evidence type="ECO:0000313" key="2">
    <source>
        <dbReference type="EMBL" id="KAF5897972.1"/>
    </source>
</evidence>
<gene>
    <name evidence="2" type="ORF">DAT39_012328</name>
</gene>
<name>A0A8J4UHG5_CLAMG</name>
<sequence>MVELHRASATIPCTNKPQTFRAEEPEEEESGGTSEAESESDTITQQPKSCAGASVKQNIIQDEGVLTEDGTNVSSRCDTVKACLMKVPCAPFCLNRVNQLLKQNNITLPQVAPVPKLPSHISQVTQQFSSLPTRLNQLPQRITRIPQQISQRVPKLPEHFPSLPRKLPSFPERFSSSFPHGLPKIPQTLPDFSKHFSNFPQRLSNIPHHLSNLPQHLTSVPRQCYKTVQNRLSSIRPQNNA</sequence>
<evidence type="ECO:0000256" key="1">
    <source>
        <dbReference type="SAM" id="MobiDB-lite"/>
    </source>
</evidence>
<evidence type="ECO:0000313" key="3">
    <source>
        <dbReference type="Proteomes" id="UP000727407"/>
    </source>
</evidence>
<comment type="caution">
    <text evidence="2">The sequence shown here is derived from an EMBL/GenBank/DDBJ whole genome shotgun (WGS) entry which is preliminary data.</text>
</comment>
<organism evidence="2 3">
    <name type="scientific">Clarias magur</name>
    <name type="common">Asian catfish</name>
    <name type="synonym">Macropteronotus magur</name>
    <dbReference type="NCBI Taxonomy" id="1594786"/>
    <lineage>
        <taxon>Eukaryota</taxon>
        <taxon>Metazoa</taxon>
        <taxon>Chordata</taxon>
        <taxon>Craniata</taxon>
        <taxon>Vertebrata</taxon>
        <taxon>Euteleostomi</taxon>
        <taxon>Actinopterygii</taxon>
        <taxon>Neopterygii</taxon>
        <taxon>Teleostei</taxon>
        <taxon>Ostariophysi</taxon>
        <taxon>Siluriformes</taxon>
        <taxon>Clariidae</taxon>
        <taxon>Clarias</taxon>
    </lineage>
</organism>
<dbReference type="AlphaFoldDB" id="A0A8J4UHG5"/>
<accession>A0A8J4UHG5</accession>
<dbReference type="Proteomes" id="UP000727407">
    <property type="component" value="Unassembled WGS sequence"/>
</dbReference>
<proteinExistence type="predicted"/>
<dbReference type="EMBL" id="QNUK01000215">
    <property type="protein sequence ID" value="KAF5897972.1"/>
    <property type="molecule type" value="Genomic_DNA"/>
</dbReference>
<keyword evidence="3" id="KW-1185">Reference proteome</keyword>
<feature type="compositionally biased region" description="Acidic residues" evidence="1">
    <location>
        <begin position="24"/>
        <end position="40"/>
    </location>
</feature>
<reference evidence="2" key="1">
    <citation type="submission" date="2020-07" db="EMBL/GenBank/DDBJ databases">
        <title>Clarias magur genome sequencing, assembly and annotation.</title>
        <authorList>
            <person name="Kushwaha B."/>
            <person name="Kumar R."/>
            <person name="Das P."/>
            <person name="Joshi C.G."/>
            <person name="Kumar D."/>
            <person name="Nagpure N.S."/>
            <person name="Pandey M."/>
            <person name="Agarwal S."/>
            <person name="Srivastava S."/>
            <person name="Singh M."/>
            <person name="Sahoo L."/>
            <person name="Jayasankar P."/>
            <person name="Meher P.K."/>
            <person name="Koringa P.G."/>
            <person name="Iquebal M.A."/>
            <person name="Das S.P."/>
            <person name="Bit A."/>
            <person name="Patnaik S."/>
            <person name="Patel N."/>
            <person name="Shah T.M."/>
            <person name="Hinsu A."/>
            <person name="Jena J.K."/>
        </authorList>
    </citation>
    <scope>NUCLEOTIDE SEQUENCE</scope>
    <source>
        <strain evidence="2">CIFAMagur01</strain>
        <tissue evidence="2">Testis</tissue>
    </source>
</reference>
<dbReference type="OrthoDB" id="10672450at2759"/>